<dbReference type="Gene3D" id="1.10.10.10">
    <property type="entry name" value="Winged helix-like DNA-binding domain superfamily/Winged helix DNA-binding domain"/>
    <property type="match status" value="1"/>
</dbReference>
<dbReference type="CDD" id="cd00060">
    <property type="entry name" value="FHA"/>
    <property type="match status" value="1"/>
</dbReference>
<dbReference type="CDD" id="cd15831">
    <property type="entry name" value="BTAD"/>
    <property type="match status" value="1"/>
</dbReference>
<evidence type="ECO:0000256" key="7">
    <source>
        <dbReference type="SAM" id="MobiDB-lite"/>
    </source>
</evidence>
<organism evidence="10 11">
    <name type="scientific">Trujillonella endophytica</name>
    <dbReference type="NCBI Taxonomy" id="673521"/>
    <lineage>
        <taxon>Bacteria</taxon>
        <taxon>Bacillati</taxon>
        <taxon>Actinomycetota</taxon>
        <taxon>Actinomycetes</taxon>
        <taxon>Geodermatophilales</taxon>
        <taxon>Geodermatophilaceae</taxon>
        <taxon>Trujillonella</taxon>
    </lineage>
</organism>
<feature type="DNA-binding region" description="OmpR/PhoB-type" evidence="6">
    <location>
        <begin position="8"/>
        <end position="107"/>
    </location>
</feature>
<dbReference type="STRING" id="673521.SAMN05660991_03631"/>
<dbReference type="PROSITE" id="PS51755">
    <property type="entry name" value="OMPR_PHOB"/>
    <property type="match status" value="1"/>
</dbReference>
<dbReference type="PANTHER" id="PTHR35807">
    <property type="entry name" value="TRANSCRIPTIONAL REGULATOR REDD-RELATED"/>
    <property type="match status" value="1"/>
</dbReference>
<dbReference type="Proteomes" id="UP000198960">
    <property type="component" value="Unassembled WGS sequence"/>
</dbReference>
<dbReference type="AlphaFoldDB" id="A0A1H8VK95"/>
<dbReference type="GO" id="GO:0006355">
    <property type="term" value="P:regulation of DNA-templated transcription"/>
    <property type="evidence" value="ECO:0007669"/>
    <property type="project" value="InterPro"/>
</dbReference>
<dbReference type="InterPro" id="IPR001867">
    <property type="entry name" value="OmpR/PhoB-type_DNA-bd"/>
</dbReference>
<sequence>MRRVPAAPDLLTPGRVECRMLGPLEVRVGGWPLALGGRKQRLVLATLLLAGGRAVSAERLVDVLWGEDAPPTARNTLQAHVSGLRRVLGPVGAPAVVRRDPGYAVDLAGVDLDLARFRAAVDEGRAALADGRPDAAVPAFDSSLALWSGPPLADLASEPGLAAELRALEEDRLAAVAGRAEARLASGSSAALIAELTELTAVHPLDEHLRALLVRGLSRAGRPADALGVLRAGRRVLAEELGADPGAELRDLERALLDAEDLRGLEREAQPFLLHRDASGEQRADPLDPARSPVTIGRSPGNAVALPWDREVSRLHARLECTRLGWVLVDVSRNGSLVDGVLVRGGRRLLRDGAVLRIGDTVLLFRSASPARPVPRETGPATAEAPVSLLAGLSGGEHDVLATVLAVPAGGFTGARPEDLLAEVLALPVERIDEAVGALCRRFGAPDAGPGRVPALAERARVLGLASA</sequence>
<dbReference type="GO" id="GO:0000160">
    <property type="term" value="P:phosphorelay signal transduction system"/>
    <property type="evidence" value="ECO:0007669"/>
    <property type="project" value="InterPro"/>
</dbReference>
<feature type="domain" description="OmpR/PhoB-type" evidence="9">
    <location>
        <begin position="8"/>
        <end position="107"/>
    </location>
</feature>
<feature type="domain" description="FHA" evidence="8">
    <location>
        <begin position="294"/>
        <end position="343"/>
    </location>
</feature>
<dbReference type="SMART" id="SM00862">
    <property type="entry name" value="Trans_reg_C"/>
    <property type="match status" value="1"/>
</dbReference>
<proteinExistence type="inferred from homology"/>
<evidence type="ECO:0000256" key="2">
    <source>
        <dbReference type="ARBA" id="ARBA00022553"/>
    </source>
</evidence>
<feature type="region of interest" description="Disordered" evidence="7">
    <location>
        <begin position="276"/>
        <end position="298"/>
    </location>
</feature>
<dbReference type="Pfam" id="PF00498">
    <property type="entry name" value="FHA"/>
    <property type="match status" value="1"/>
</dbReference>
<evidence type="ECO:0000256" key="4">
    <source>
        <dbReference type="ARBA" id="ARBA00023125"/>
    </source>
</evidence>
<dbReference type="Gene3D" id="2.60.200.20">
    <property type="match status" value="1"/>
</dbReference>
<dbReference type="GO" id="GO:0003677">
    <property type="term" value="F:DNA binding"/>
    <property type="evidence" value="ECO:0007669"/>
    <property type="project" value="UniProtKB-UniRule"/>
</dbReference>
<dbReference type="InterPro" id="IPR000253">
    <property type="entry name" value="FHA_dom"/>
</dbReference>
<dbReference type="SMART" id="SM01043">
    <property type="entry name" value="BTAD"/>
    <property type="match status" value="1"/>
</dbReference>
<dbReference type="Pfam" id="PF03704">
    <property type="entry name" value="BTAD"/>
    <property type="match status" value="1"/>
</dbReference>
<dbReference type="InterPro" id="IPR051677">
    <property type="entry name" value="AfsR-DnrI-RedD_regulator"/>
</dbReference>
<keyword evidence="3" id="KW-0805">Transcription regulation</keyword>
<evidence type="ECO:0000313" key="10">
    <source>
        <dbReference type="EMBL" id="SEP15872.1"/>
    </source>
</evidence>
<comment type="similarity">
    <text evidence="1">Belongs to the AfsR/DnrI/RedD regulatory family.</text>
</comment>
<dbReference type="InterPro" id="IPR016032">
    <property type="entry name" value="Sig_transdc_resp-reg_C-effctor"/>
</dbReference>
<dbReference type="InterPro" id="IPR011990">
    <property type="entry name" value="TPR-like_helical_dom_sf"/>
</dbReference>
<evidence type="ECO:0000313" key="11">
    <source>
        <dbReference type="Proteomes" id="UP000198960"/>
    </source>
</evidence>
<evidence type="ECO:0000259" key="9">
    <source>
        <dbReference type="PROSITE" id="PS51755"/>
    </source>
</evidence>
<feature type="compositionally biased region" description="Basic and acidic residues" evidence="7">
    <location>
        <begin position="276"/>
        <end position="288"/>
    </location>
</feature>
<keyword evidence="5" id="KW-0804">Transcription</keyword>
<name>A0A1H8VK95_9ACTN</name>
<reference evidence="11" key="1">
    <citation type="submission" date="2016-10" db="EMBL/GenBank/DDBJ databases">
        <authorList>
            <person name="Varghese N."/>
            <person name="Submissions S."/>
        </authorList>
    </citation>
    <scope>NUCLEOTIDE SEQUENCE [LARGE SCALE GENOMIC DNA]</scope>
    <source>
        <strain evidence="11">DSM 45413</strain>
    </source>
</reference>
<dbReference type="PANTHER" id="PTHR35807:SF1">
    <property type="entry name" value="TRANSCRIPTIONAL REGULATOR REDD"/>
    <property type="match status" value="1"/>
</dbReference>
<dbReference type="PROSITE" id="PS50006">
    <property type="entry name" value="FHA_DOMAIN"/>
    <property type="match status" value="1"/>
</dbReference>
<dbReference type="Pfam" id="PF00486">
    <property type="entry name" value="Trans_reg_C"/>
    <property type="match status" value="1"/>
</dbReference>
<dbReference type="SUPFAM" id="SSF49879">
    <property type="entry name" value="SMAD/FHA domain"/>
    <property type="match status" value="1"/>
</dbReference>
<dbReference type="InterPro" id="IPR005158">
    <property type="entry name" value="BTAD"/>
</dbReference>
<keyword evidence="4 6" id="KW-0238">DNA-binding</keyword>
<dbReference type="SMART" id="SM00240">
    <property type="entry name" value="FHA"/>
    <property type="match status" value="1"/>
</dbReference>
<evidence type="ECO:0000256" key="3">
    <source>
        <dbReference type="ARBA" id="ARBA00023015"/>
    </source>
</evidence>
<evidence type="ECO:0000259" key="8">
    <source>
        <dbReference type="PROSITE" id="PS50006"/>
    </source>
</evidence>
<evidence type="ECO:0000256" key="5">
    <source>
        <dbReference type="ARBA" id="ARBA00023163"/>
    </source>
</evidence>
<gene>
    <name evidence="10" type="ORF">SAMN05660991_03631</name>
</gene>
<evidence type="ECO:0000256" key="1">
    <source>
        <dbReference type="ARBA" id="ARBA00005820"/>
    </source>
</evidence>
<dbReference type="SUPFAM" id="SSF48452">
    <property type="entry name" value="TPR-like"/>
    <property type="match status" value="1"/>
</dbReference>
<keyword evidence="11" id="KW-1185">Reference proteome</keyword>
<evidence type="ECO:0000256" key="6">
    <source>
        <dbReference type="PROSITE-ProRule" id="PRU01091"/>
    </source>
</evidence>
<dbReference type="OrthoDB" id="4336084at2"/>
<dbReference type="SUPFAM" id="SSF46894">
    <property type="entry name" value="C-terminal effector domain of the bipartite response regulators"/>
    <property type="match status" value="1"/>
</dbReference>
<dbReference type="EMBL" id="FOEE01000012">
    <property type="protein sequence ID" value="SEP15872.1"/>
    <property type="molecule type" value="Genomic_DNA"/>
</dbReference>
<protein>
    <submittedName>
        <fullName evidence="10">DNA-binding transcriptional activator of the SARP family</fullName>
    </submittedName>
</protein>
<keyword evidence="2" id="KW-0597">Phosphoprotein</keyword>
<dbReference type="InterPro" id="IPR008984">
    <property type="entry name" value="SMAD_FHA_dom_sf"/>
</dbReference>
<dbReference type="Gene3D" id="1.25.40.10">
    <property type="entry name" value="Tetratricopeptide repeat domain"/>
    <property type="match status" value="1"/>
</dbReference>
<dbReference type="InterPro" id="IPR036388">
    <property type="entry name" value="WH-like_DNA-bd_sf"/>
</dbReference>
<accession>A0A1H8VK95</accession>